<protein>
    <submittedName>
        <fullName evidence="1">Uncharacterized protein</fullName>
    </submittedName>
</protein>
<name>A0A4Y7I792_PAPSO</name>
<dbReference type="AlphaFoldDB" id="A0A4Y7I792"/>
<keyword evidence="2" id="KW-1185">Reference proteome</keyword>
<dbReference type="Gramene" id="RZC43511">
    <property type="protein sequence ID" value="RZC43511"/>
    <property type="gene ID" value="C5167_036457"/>
</dbReference>
<dbReference type="EMBL" id="CM010715">
    <property type="protein sequence ID" value="RZC43511.1"/>
    <property type="molecule type" value="Genomic_DNA"/>
</dbReference>
<evidence type="ECO:0000313" key="2">
    <source>
        <dbReference type="Proteomes" id="UP000316621"/>
    </source>
</evidence>
<sequence length="79" mass="8825">MIELESDDVEMDSTPKYLDCAVHMFGSSEAGKKIEVETVDAGSAKGPARSSHQYWLNCWYHEVSEGGNTELVSVWQLPF</sequence>
<accession>A0A4Y7I792</accession>
<dbReference type="Proteomes" id="UP000316621">
    <property type="component" value="Chromosome 1"/>
</dbReference>
<evidence type="ECO:0000313" key="1">
    <source>
        <dbReference type="EMBL" id="RZC43511.1"/>
    </source>
</evidence>
<organism evidence="1 2">
    <name type="scientific">Papaver somniferum</name>
    <name type="common">Opium poppy</name>
    <dbReference type="NCBI Taxonomy" id="3469"/>
    <lineage>
        <taxon>Eukaryota</taxon>
        <taxon>Viridiplantae</taxon>
        <taxon>Streptophyta</taxon>
        <taxon>Embryophyta</taxon>
        <taxon>Tracheophyta</taxon>
        <taxon>Spermatophyta</taxon>
        <taxon>Magnoliopsida</taxon>
        <taxon>Ranunculales</taxon>
        <taxon>Papaveraceae</taxon>
        <taxon>Papaveroideae</taxon>
        <taxon>Papaver</taxon>
    </lineage>
</organism>
<gene>
    <name evidence="1" type="ORF">C5167_036457</name>
</gene>
<reference evidence="1 2" key="1">
    <citation type="journal article" date="2018" name="Science">
        <title>The opium poppy genome and morphinan production.</title>
        <authorList>
            <person name="Guo L."/>
            <person name="Winzer T."/>
            <person name="Yang X."/>
            <person name="Li Y."/>
            <person name="Ning Z."/>
            <person name="He Z."/>
            <person name="Teodor R."/>
            <person name="Lu Y."/>
            <person name="Bowser T.A."/>
            <person name="Graham I.A."/>
            <person name="Ye K."/>
        </authorList>
    </citation>
    <scope>NUCLEOTIDE SEQUENCE [LARGE SCALE GENOMIC DNA]</scope>
    <source>
        <strain evidence="2">cv. HN1</strain>
        <tissue evidence="1">Leaves</tissue>
    </source>
</reference>
<proteinExistence type="predicted"/>